<dbReference type="PANTHER" id="PTHR32305:SF15">
    <property type="entry name" value="PROTEIN RHSA-RELATED"/>
    <property type="match status" value="1"/>
</dbReference>
<dbReference type="Gene3D" id="2.180.10.10">
    <property type="entry name" value="RHS repeat-associated core"/>
    <property type="match status" value="1"/>
</dbReference>
<evidence type="ECO:0000259" key="2">
    <source>
        <dbReference type="Pfam" id="PF25023"/>
    </source>
</evidence>
<evidence type="ECO:0000256" key="1">
    <source>
        <dbReference type="ARBA" id="ARBA00022737"/>
    </source>
</evidence>
<dbReference type="InterPro" id="IPR050708">
    <property type="entry name" value="T6SS_VgrG/RHS"/>
</dbReference>
<dbReference type="InterPro" id="IPR006530">
    <property type="entry name" value="YD"/>
</dbReference>
<feature type="domain" description="Teneurin-like YD-shell" evidence="2">
    <location>
        <begin position="237"/>
        <end position="552"/>
    </location>
</feature>
<organism evidence="3">
    <name type="scientific">Oceaniferula spumae</name>
    <dbReference type="NCBI Taxonomy" id="2979115"/>
    <lineage>
        <taxon>Bacteria</taxon>
        <taxon>Pseudomonadati</taxon>
        <taxon>Verrucomicrobiota</taxon>
        <taxon>Verrucomicrobiia</taxon>
        <taxon>Verrucomicrobiales</taxon>
        <taxon>Verrucomicrobiaceae</taxon>
        <taxon>Oceaniferula</taxon>
    </lineage>
</organism>
<protein>
    <recommendedName>
        <fullName evidence="2">Teneurin-like YD-shell domain-containing protein</fullName>
    </recommendedName>
</protein>
<accession>A0AAT9FHH5</accession>
<dbReference type="Pfam" id="PF25023">
    <property type="entry name" value="TEN_YD-shell"/>
    <property type="match status" value="1"/>
</dbReference>
<dbReference type="AlphaFoldDB" id="A0AAT9FHH5"/>
<proteinExistence type="predicted"/>
<reference evidence="3" key="1">
    <citation type="submission" date="2024-07" db="EMBL/GenBank/DDBJ databases">
        <title>Complete genome sequence of Verrucomicrobiaceae bacterium NT6N.</title>
        <authorList>
            <person name="Huang C."/>
            <person name="Takami H."/>
            <person name="Hamasaki K."/>
        </authorList>
    </citation>
    <scope>NUCLEOTIDE SEQUENCE</scope>
    <source>
        <strain evidence="3">NT6N</strain>
    </source>
</reference>
<dbReference type="NCBIfam" id="TIGR03696">
    <property type="entry name" value="Rhs_assc_core"/>
    <property type="match status" value="1"/>
</dbReference>
<evidence type="ECO:0000313" key="3">
    <source>
        <dbReference type="EMBL" id="BDS05410.1"/>
    </source>
</evidence>
<sequence length="606" mass="66702">METVDTGAAVPAEGENPAIPETYAKTTWIYNARGQLIRKEYADDNGTNYTYTAAGRLKTRRWARGNWTRYDYDSAGGLIATLYFTAGTTEPAVLAASAGNDPHTPDVIVSNDKLGRPTTITQTNQTSLSYVYNQNTLLLDKEIIGYDTDANGNIDFTRILERSVDGLRRSTGWELKNETTVEHSNGYGYRDNDSRLDKVTGHSQTHTYDYEPGYYGLVKTVSSPAHVVENEYESDRNALEQKKNMLPSVTTPVSQFDYTVNNIGQRVNLTTTGSSFNTAPAYTWTYNAAGELIQANDTSSANNDRSYSYDKIGNRITAGSTSYTADKLNKYTAIGALNPAYDADGNMISGPLPTHLTANSILVWDGENRLISVTVDSVTTNYDYDAQGRRISKTVGAGTSTRYIYDGWNMIAEYTGTTLSKSYTWGMDLSGSMQGAGGVGGLLSTKLHTGTGTGVFYPTYDGNGNVSEYLDSVGTRVAHYEYDAFGNEIVSATSGNLATSFSHRFSTKPVDNETGYYNYGYRYYLPELGKWPSRDPIEERGGFNLYGFVGNDGVNRWDYLGMRELSMAENMLIFKLNALAIKIKNEGGECEQRNCKSTETSLGQSN</sequence>
<gene>
    <name evidence="3" type="ORF">NT6N_04500</name>
</gene>
<dbReference type="EMBL" id="AP026866">
    <property type="protein sequence ID" value="BDS05410.1"/>
    <property type="molecule type" value="Genomic_DNA"/>
</dbReference>
<dbReference type="KEGG" id="osu:NT6N_04500"/>
<dbReference type="NCBIfam" id="TIGR01643">
    <property type="entry name" value="YD_repeat_2x"/>
    <property type="match status" value="2"/>
</dbReference>
<keyword evidence="1" id="KW-0677">Repeat</keyword>
<dbReference type="PANTHER" id="PTHR32305">
    <property type="match status" value="1"/>
</dbReference>
<dbReference type="InterPro" id="IPR056823">
    <property type="entry name" value="TEN-like_YD-shell"/>
</dbReference>
<name>A0AAT9FHH5_9BACT</name>
<dbReference type="InterPro" id="IPR022385">
    <property type="entry name" value="Rhs_assc_core"/>
</dbReference>